<keyword evidence="1" id="KW-0808">Transferase</keyword>
<name>A0A1G5UUX2_9BACT</name>
<dbReference type="Pfam" id="PF13651">
    <property type="entry name" value="EcoRI_methylase"/>
    <property type="match status" value="1"/>
</dbReference>
<dbReference type="STRING" id="279824.SAMN03080617_00006"/>
<keyword evidence="2" id="KW-1185">Reference proteome</keyword>
<dbReference type="EMBL" id="FMXE01000002">
    <property type="protein sequence ID" value="SDA37128.1"/>
    <property type="molecule type" value="Genomic_DNA"/>
</dbReference>
<dbReference type="PROSITE" id="PS00018">
    <property type="entry name" value="EF_HAND_1"/>
    <property type="match status" value="1"/>
</dbReference>
<dbReference type="PROSITE" id="PS00092">
    <property type="entry name" value="N6_MTASE"/>
    <property type="match status" value="1"/>
</dbReference>
<dbReference type="Proteomes" id="UP000198756">
    <property type="component" value="Unassembled WGS sequence"/>
</dbReference>
<dbReference type="InterPro" id="IPR025247">
    <property type="entry name" value="EcoRI-like_methylase"/>
</dbReference>
<keyword evidence="1" id="KW-0489">Methyltransferase</keyword>
<dbReference type="InterPro" id="IPR002052">
    <property type="entry name" value="DNA_methylase_N6_adenine_CS"/>
</dbReference>
<dbReference type="AlphaFoldDB" id="A0A1G5UUX2"/>
<proteinExistence type="predicted"/>
<protein>
    <submittedName>
        <fullName evidence="1">Adenine-specific methyltransferase EcoRI</fullName>
    </submittedName>
</protein>
<sequence length="374" mass="43437">MANSNLTAAKKAKNDEFYTQYHDIEKEINAYLDFDPNVFRGKTLLLPCDDPEWSNFTKFFAQNFERLGLKKLVSTSYAIDSKPIKEGYQVTMFEESAPQYDRLKTTKHGKIFTLTRDTSGDGEIDVNDLEWRYMDGDGDFKSKEVKKLRDEADIIITNPPFSLFRDFLAWIIEAEKQFVIIGNMNAITYKEVFPLIKENKMWLGNGFHAGNAFFSTPFAEEYGEGVYNPETGLVKFRNVCWFTNLDHGRRHQPLKLMTLLDNKRFNKKIQNNAGSYFKYDNYDAIEVPFTEAIPNDYTGIMGVPISFLEKYNPYQFEIEGITDREKDNSIRTKTYTKKDSPKYGDLNRRAALIIDGELKPVYARLLIKHKNQQS</sequence>
<dbReference type="GO" id="GO:0008168">
    <property type="term" value="F:methyltransferase activity"/>
    <property type="evidence" value="ECO:0007669"/>
    <property type="project" value="UniProtKB-KW"/>
</dbReference>
<evidence type="ECO:0000313" key="1">
    <source>
        <dbReference type="EMBL" id="SDA37128.1"/>
    </source>
</evidence>
<dbReference type="InterPro" id="IPR018247">
    <property type="entry name" value="EF_Hand_1_Ca_BS"/>
</dbReference>
<reference evidence="2" key="1">
    <citation type="submission" date="2016-10" db="EMBL/GenBank/DDBJ databases">
        <authorList>
            <person name="Varghese N."/>
            <person name="Submissions S."/>
        </authorList>
    </citation>
    <scope>NUCLEOTIDE SEQUENCE [LARGE SCALE GENOMIC DNA]</scope>
    <source>
        <strain evidence="2">DSM 22703</strain>
    </source>
</reference>
<organism evidence="1 2">
    <name type="scientific">Algoriphagus alkaliphilus</name>
    <dbReference type="NCBI Taxonomy" id="279824"/>
    <lineage>
        <taxon>Bacteria</taxon>
        <taxon>Pseudomonadati</taxon>
        <taxon>Bacteroidota</taxon>
        <taxon>Cytophagia</taxon>
        <taxon>Cytophagales</taxon>
        <taxon>Cyclobacteriaceae</taxon>
        <taxon>Algoriphagus</taxon>
    </lineage>
</organism>
<accession>A0A1G5UUX2</accession>
<dbReference type="GO" id="GO:0032259">
    <property type="term" value="P:methylation"/>
    <property type="evidence" value="ECO:0007669"/>
    <property type="project" value="UniProtKB-KW"/>
</dbReference>
<gene>
    <name evidence="1" type="ORF">SAMN03080617_00006</name>
</gene>
<evidence type="ECO:0000313" key="2">
    <source>
        <dbReference type="Proteomes" id="UP000198756"/>
    </source>
</evidence>
<dbReference type="OrthoDB" id="9774673at2"/>
<dbReference type="GO" id="GO:0003676">
    <property type="term" value="F:nucleic acid binding"/>
    <property type="evidence" value="ECO:0007669"/>
    <property type="project" value="InterPro"/>
</dbReference>
<dbReference type="RefSeq" id="WP_092727909.1">
    <property type="nucleotide sequence ID" value="NZ_FMXE01000002.1"/>
</dbReference>